<name>A0AAD8BV92_BIOPF</name>
<dbReference type="PROSITE" id="PS50948">
    <property type="entry name" value="PAN"/>
    <property type="match status" value="1"/>
</dbReference>
<sequence length="591" mass="64946">MANIFLRVLLLLSCLDILRVNSDDDLMSTLTYFWPFCNDSMAFEIKYQFDADKPKKGSCPLLDIGPPELPFNVFLYDDDPKNVATIRMKSYTGLWDDLGIVFMISPETNQGVILEYVAEKVKKDTVNSLTVELQNNCILVTIGYDDGTQDVGLSRTRIELWSWAVVAISRAKSSGQLVIQVGLCVQVINTTAPTTLPFNDDGKLYVSYTSDAKKTFFQGRFCCLAMFTSVIPIGTDPQTIISLFKENNWPGQAPGVKSSCPLGVDYKGPPVVKLWPLQTGPTSSFAYDVVEGSGPLAPPDFNCYRSRDVFDYTNNSVGYLDGSVFSFLTLPVSQPAIATDLTIAIFVRPDLPVEGLVLEFDSYSQKPDVISKMSMKFNSGLVVVDLYNNGALCHSLTSSQSVPANNWSLVQLVYSTAINTVALYVNESGNSNVLNCSRGSALTLNGTITLGQGQNSSVYDAGYHGSAACLTIFQGVLDAFSAMSKTRERCIMLNKVVVPAAPCNRTTSLKRGKFKMVAENLKPDVGLKLSVEDMQTRSLVDCSSRCQQMNYCRSVAYKKLNTSSECSLYDYVTKQGLMSDTGSRYYVITET</sequence>
<evidence type="ECO:0000259" key="2">
    <source>
        <dbReference type="PROSITE" id="PS50948"/>
    </source>
</evidence>
<dbReference type="EMBL" id="JASAOG010000033">
    <property type="protein sequence ID" value="KAK0060818.1"/>
    <property type="molecule type" value="Genomic_DNA"/>
</dbReference>
<proteinExistence type="predicted"/>
<feature type="chain" id="PRO_5042015950" description="Apple domain-containing protein" evidence="1">
    <location>
        <begin position="23"/>
        <end position="591"/>
    </location>
</feature>
<comment type="caution">
    <text evidence="3">The sequence shown here is derived from an EMBL/GenBank/DDBJ whole genome shotgun (WGS) entry which is preliminary data.</text>
</comment>
<evidence type="ECO:0000256" key="1">
    <source>
        <dbReference type="SAM" id="SignalP"/>
    </source>
</evidence>
<dbReference type="InterPro" id="IPR013320">
    <property type="entry name" value="ConA-like_dom_sf"/>
</dbReference>
<reference evidence="3" key="2">
    <citation type="submission" date="2023-04" db="EMBL/GenBank/DDBJ databases">
        <authorList>
            <person name="Bu L."/>
            <person name="Lu L."/>
            <person name="Laidemitt M.R."/>
            <person name="Zhang S.M."/>
            <person name="Mutuku M."/>
            <person name="Mkoji G."/>
            <person name="Steinauer M."/>
            <person name="Loker E.S."/>
        </authorList>
    </citation>
    <scope>NUCLEOTIDE SEQUENCE</scope>
    <source>
        <strain evidence="3">KasaAsao</strain>
        <tissue evidence="3">Whole Snail</tissue>
    </source>
</reference>
<keyword evidence="1" id="KW-0732">Signal</keyword>
<feature type="signal peptide" evidence="1">
    <location>
        <begin position="1"/>
        <end position="22"/>
    </location>
</feature>
<keyword evidence="4" id="KW-1185">Reference proteome</keyword>
<organism evidence="3 4">
    <name type="scientific">Biomphalaria pfeifferi</name>
    <name type="common">Bloodfluke planorb</name>
    <name type="synonym">Freshwater snail</name>
    <dbReference type="NCBI Taxonomy" id="112525"/>
    <lineage>
        <taxon>Eukaryota</taxon>
        <taxon>Metazoa</taxon>
        <taxon>Spiralia</taxon>
        <taxon>Lophotrochozoa</taxon>
        <taxon>Mollusca</taxon>
        <taxon>Gastropoda</taxon>
        <taxon>Heterobranchia</taxon>
        <taxon>Euthyneura</taxon>
        <taxon>Panpulmonata</taxon>
        <taxon>Hygrophila</taxon>
        <taxon>Lymnaeoidea</taxon>
        <taxon>Planorbidae</taxon>
        <taxon>Biomphalaria</taxon>
    </lineage>
</organism>
<dbReference type="Pfam" id="PF00024">
    <property type="entry name" value="PAN_1"/>
    <property type="match status" value="1"/>
</dbReference>
<accession>A0AAD8BV92</accession>
<dbReference type="InterPro" id="IPR003609">
    <property type="entry name" value="Pan_app"/>
</dbReference>
<dbReference type="SUPFAM" id="SSF49899">
    <property type="entry name" value="Concanavalin A-like lectins/glucanases"/>
    <property type="match status" value="2"/>
</dbReference>
<protein>
    <recommendedName>
        <fullName evidence="2">Apple domain-containing protein</fullName>
    </recommendedName>
</protein>
<evidence type="ECO:0000313" key="4">
    <source>
        <dbReference type="Proteomes" id="UP001233172"/>
    </source>
</evidence>
<feature type="domain" description="Apple" evidence="2">
    <location>
        <begin position="503"/>
        <end position="590"/>
    </location>
</feature>
<dbReference type="Gene3D" id="2.60.120.200">
    <property type="match status" value="1"/>
</dbReference>
<reference evidence="3" key="1">
    <citation type="journal article" date="2023" name="PLoS Negl. Trop. Dis.">
        <title>A genome sequence for Biomphalaria pfeifferi, the major vector snail for the human-infecting parasite Schistosoma mansoni.</title>
        <authorList>
            <person name="Bu L."/>
            <person name="Lu L."/>
            <person name="Laidemitt M.R."/>
            <person name="Zhang S.M."/>
            <person name="Mutuku M."/>
            <person name="Mkoji G."/>
            <person name="Steinauer M."/>
            <person name="Loker E.S."/>
        </authorList>
    </citation>
    <scope>NUCLEOTIDE SEQUENCE</scope>
    <source>
        <strain evidence="3">KasaAsao</strain>
    </source>
</reference>
<dbReference type="AlphaFoldDB" id="A0AAD8BV92"/>
<gene>
    <name evidence="3" type="ORF">Bpfe_009687</name>
</gene>
<dbReference type="Proteomes" id="UP001233172">
    <property type="component" value="Unassembled WGS sequence"/>
</dbReference>
<evidence type="ECO:0000313" key="3">
    <source>
        <dbReference type="EMBL" id="KAK0060818.1"/>
    </source>
</evidence>